<keyword evidence="4" id="KW-1185">Reference proteome</keyword>
<dbReference type="AlphaFoldDB" id="A0A7D5I2P3"/>
<accession>A0A7D5I2P3</accession>
<reference evidence="3 4" key="1">
    <citation type="submission" date="2020-06" db="EMBL/GenBank/DDBJ databases">
        <title>Mannheimia pernigra sp. nov. isolated from bovine respiratory tract.</title>
        <authorList>
            <person name="Kuhnert P."/>
            <person name="Akarsu-Egger H."/>
        </authorList>
    </citation>
    <scope>NUCLEOTIDE SEQUENCE [LARGE SCALE GENOMIC DNA]</scope>
    <source>
        <strain evidence="3 4">BNO311</strain>
    </source>
</reference>
<keyword evidence="3" id="KW-0326">Glycosidase</keyword>
<proteinExistence type="predicted"/>
<dbReference type="Proteomes" id="UP000509660">
    <property type="component" value="Chromosome"/>
</dbReference>
<sequence>MKRYFILLSLFLTSFAHATDQCIDYSNQSPFHITRVDLNCKNISLIGSQQSDNQSTVSQFAQKYQTNVAINANFYWKDYTPISLVISQGKRWSKYNDVQNRVIFACDKENQCMIEEKNQVTSTNPKWQVAISGWHWYNAKSKKFECADTDKVGCAQSIFYDKHPRTLIGLNEQKNWLYLVVVEGRQFSFSGVTLDELAEVAHKLELTKAINLDGGGSSTMVINNKRVNSLPFLQSEERKVANHFGIKIVPSPQ</sequence>
<evidence type="ECO:0000313" key="4">
    <source>
        <dbReference type="Proteomes" id="UP000509660"/>
    </source>
</evidence>
<feature type="domain" description="Phosphodiester glycosidase" evidence="2">
    <location>
        <begin position="65"/>
        <end position="246"/>
    </location>
</feature>
<organism evidence="3 4">
    <name type="scientific">Mannheimia pernigra</name>
    <dbReference type="NCBI Taxonomy" id="111844"/>
    <lineage>
        <taxon>Bacteria</taxon>
        <taxon>Pseudomonadati</taxon>
        <taxon>Pseudomonadota</taxon>
        <taxon>Gammaproteobacteria</taxon>
        <taxon>Pasteurellales</taxon>
        <taxon>Pasteurellaceae</taxon>
        <taxon>Mannheimia</taxon>
    </lineage>
</organism>
<dbReference type="GO" id="GO:0016798">
    <property type="term" value="F:hydrolase activity, acting on glycosyl bonds"/>
    <property type="evidence" value="ECO:0007669"/>
    <property type="project" value="UniProtKB-KW"/>
</dbReference>
<gene>
    <name evidence="3" type="ORF">HV559_00390</name>
</gene>
<dbReference type="PANTHER" id="PTHR40446">
    <property type="entry name" value="N-ACETYLGLUCOSAMINE-1-PHOSPHODIESTER ALPHA-N-ACETYLGLUCOSAMINIDASE"/>
    <property type="match status" value="1"/>
</dbReference>
<evidence type="ECO:0000259" key="2">
    <source>
        <dbReference type="Pfam" id="PF09992"/>
    </source>
</evidence>
<feature type="chain" id="PRO_5032918460" evidence="1">
    <location>
        <begin position="19"/>
        <end position="253"/>
    </location>
</feature>
<keyword evidence="3" id="KW-0378">Hydrolase</keyword>
<name>A0A7D5I2P3_9PAST</name>
<feature type="signal peptide" evidence="1">
    <location>
        <begin position="1"/>
        <end position="18"/>
    </location>
</feature>
<dbReference type="Pfam" id="PF09992">
    <property type="entry name" value="NAGPA"/>
    <property type="match status" value="1"/>
</dbReference>
<evidence type="ECO:0000313" key="3">
    <source>
        <dbReference type="EMBL" id="QLB41257.1"/>
    </source>
</evidence>
<dbReference type="InterPro" id="IPR018711">
    <property type="entry name" value="NAGPA"/>
</dbReference>
<dbReference type="EMBL" id="CP055306">
    <property type="protein sequence ID" value="QLB41257.1"/>
    <property type="molecule type" value="Genomic_DNA"/>
</dbReference>
<keyword evidence="1" id="KW-0732">Signal</keyword>
<protein>
    <submittedName>
        <fullName evidence="3">Phosphodiester glycosidase family protein</fullName>
    </submittedName>
</protein>
<dbReference type="PANTHER" id="PTHR40446:SF2">
    <property type="entry name" value="N-ACETYLGLUCOSAMINE-1-PHOSPHODIESTER ALPHA-N-ACETYLGLUCOSAMINIDASE"/>
    <property type="match status" value="1"/>
</dbReference>
<evidence type="ECO:0000256" key="1">
    <source>
        <dbReference type="SAM" id="SignalP"/>
    </source>
</evidence>